<dbReference type="CDD" id="cd00338">
    <property type="entry name" value="Ser_Recombinase"/>
    <property type="match status" value="1"/>
</dbReference>
<sequence>MIIFINMKKFIAYYRVSTKEQGISGLGLQSQKDSILKYIKSTSGVLVESFTDIKSGSDNNRENLNKAIIACQTNKATLIVKKLDRLSRSGFKIAVRLEDLGVSYIESDSPNDNELLKNLKLAIAKDERQKISERTKAALKVKKEQGFKLGSPNNLTNEGRRKGALSMRFKKQLNQNNRRASSYAKVLREKGFTLQSIADDLNENGFLTSRGYKFNSIQISRLLN</sequence>
<comment type="caution">
    <text evidence="4">The sequence shown here is derived from an EMBL/GenBank/DDBJ whole genome shotgun (WGS) entry which is preliminary data.</text>
</comment>
<dbReference type="SUPFAM" id="SSF53041">
    <property type="entry name" value="Resolvase-like"/>
    <property type="match status" value="1"/>
</dbReference>
<evidence type="ECO:0000256" key="1">
    <source>
        <dbReference type="ARBA" id="ARBA00023125"/>
    </source>
</evidence>
<evidence type="ECO:0000259" key="3">
    <source>
        <dbReference type="PROSITE" id="PS51736"/>
    </source>
</evidence>
<dbReference type="InterPro" id="IPR006119">
    <property type="entry name" value="Resolv_N"/>
</dbReference>
<evidence type="ECO:0000256" key="2">
    <source>
        <dbReference type="ARBA" id="ARBA00023172"/>
    </source>
</evidence>
<accession>A0A084JX39</accession>
<feature type="domain" description="Resolvase/invertase-type recombinase catalytic" evidence="3">
    <location>
        <begin position="9"/>
        <end position="146"/>
    </location>
</feature>
<dbReference type="PANTHER" id="PTHR30461">
    <property type="entry name" value="DNA-INVERTASE FROM LAMBDOID PROPHAGE"/>
    <property type="match status" value="1"/>
</dbReference>
<dbReference type="EMBL" id="JPJI01000026">
    <property type="protein sequence ID" value="KEZ93523.1"/>
    <property type="molecule type" value="Genomic_DNA"/>
</dbReference>
<dbReference type="AlphaFoldDB" id="A0A084JX39"/>
<dbReference type="PANTHER" id="PTHR30461:SF2">
    <property type="entry name" value="SERINE RECOMBINASE PINE-RELATED"/>
    <property type="match status" value="1"/>
</dbReference>
<evidence type="ECO:0000313" key="5">
    <source>
        <dbReference type="Proteomes" id="UP000028531"/>
    </source>
</evidence>
<reference evidence="4 5" key="1">
    <citation type="submission" date="2014-07" db="EMBL/GenBank/DDBJ databases">
        <title>Draft genome sequence of Nonlabens ulvanivorans, an ulvan degrading bacterium.</title>
        <authorList>
            <person name="Kopel M."/>
            <person name="Helbert W."/>
            <person name="Henrissat B."/>
            <person name="Doniger T."/>
            <person name="Banin E."/>
        </authorList>
    </citation>
    <scope>NUCLEOTIDE SEQUENCE [LARGE SCALE GENOMIC DNA]</scope>
    <source>
        <strain evidence="4 5">PLR</strain>
    </source>
</reference>
<gene>
    <name evidence="4" type="ORF">IL45_04740</name>
</gene>
<proteinExistence type="predicted"/>
<dbReference type="SMART" id="SM00857">
    <property type="entry name" value="Resolvase"/>
    <property type="match status" value="1"/>
</dbReference>
<keyword evidence="1" id="KW-0238">DNA-binding</keyword>
<protein>
    <recommendedName>
        <fullName evidence="3">Resolvase/invertase-type recombinase catalytic domain-containing protein</fullName>
    </recommendedName>
</protein>
<dbReference type="Proteomes" id="UP000028531">
    <property type="component" value="Unassembled WGS sequence"/>
</dbReference>
<dbReference type="GO" id="GO:0003677">
    <property type="term" value="F:DNA binding"/>
    <property type="evidence" value="ECO:0007669"/>
    <property type="project" value="UniProtKB-KW"/>
</dbReference>
<dbReference type="Pfam" id="PF00239">
    <property type="entry name" value="Resolvase"/>
    <property type="match status" value="1"/>
</dbReference>
<dbReference type="InterPro" id="IPR036162">
    <property type="entry name" value="Resolvase-like_N_sf"/>
</dbReference>
<dbReference type="PROSITE" id="PS51736">
    <property type="entry name" value="RECOMBINASES_3"/>
    <property type="match status" value="1"/>
</dbReference>
<dbReference type="Gene3D" id="3.40.50.1390">
    <property type="entry name" value="Resolvase, N-terminal catalytic domain"/>
    <property type="match status" value="1"/>
</dbReference>
<name>A0A084JX39_NONUL</name>
<dbReference type="GO" id="GO:0000150">
    <property type="term" value="F:DNA strand exchange activity"/>
    <property type="evidence" value="ECO:0007669"/>
    <property type="project" value="InterPro"/>
</dbReference>
<dbReference type="InterPro" id="IPR050639">
    <property type="entry name" value="SSR_resolvase"/>
</dbReference>
<evidence type="ECO:0000313" key="4">
    <source>
        <dbReference type="EMBL" id="KEZ93523.1"/>
    </source>
</evidence>
<keyword evidence="2" id="KW-0233">DNA recombination</keyword>
<organism evidence="4 5">
    <name type="scientific">Nonlabens ulvanivorans</name>
    <name type="common">Persicivirga ulvanivorans</name>
    <dbReference type="NCBI Taxonomy" id="906888"/>
    <lineage>
        <taxon>Bacteria</taxon>
        <taxon>Pseudomonadati</taxon>
        <taxon>Bacteroidota</taxon>
        <taxon>Flavobacteriia</taxon>
        <taxon>Flavobacteriales</taxon>
        <taxon>Flavobacteriaceae</taxon>
        <taxon>Nonlabens</taxon>
    </lineage>
</organism>